<name>B9ERB8_PROMM</name>
<dbReference type="AlphaFoldDB" id="B9ERB8"/>
<dbReference type="HOGENOM" id="CLU_209820_0_0_3"/>
<proteinExistence type="predicted"/>
<dbReference type="Proteomes" id="UP000001423">
    <property type="component" value="Chromosome"/>
</dbReference>
<evidence type="ECO:0000313" key="1">
    <source>
        <dbReference type="EMBL" id="CAX31800.1"/>
    </source>
</evidence>
<keyword evidence="2" id="KW-1185">Reference proteome</keyword>
<dbReference type="KEGG" id="pmt:PMT_2278"/>
<accession>B9ERB8</accession>
<sequence length="60" mass="6992">MPELVGCRPQWLKSVNFSVHRLRRQSRSKPISEDRALLHTGVLPTLAWSRQRNGKPWSQV</sequence>
<dbReference type="EMBL" id="BX548175">
    <property type="protein sequence ID" value="CAX31800.1"/>
    <property type="molecule type" value="Genomic_DNA"/>
</dbReference>
<reference evidence="1 2" key="1">
    <citation type="journal article" date="2003" name="Nature">
        <title>Genome divergence in two Prochlorococcus ecotypes reflects oceanic niche differentiation.</title>
        <authorList>
            <person name="Rocap G."/>
            <person name="Larimer F.W."/>
            <person name="Lamerdin J.E."/>
            <person name="Malfatti S."/>
            <person name="Chain P."/>
            <person name="Ahlgren N.A."/>
            <person name="Arellano A."/>
            <person name="Coleman M."/>
            <person name="Hauser L."/>
            <person name="Hess W.R."/>
            <person name="Johnson Z.I."/>
            <person name="Land M.L."/>
            <person name="Lindell D."/>
            <person name="Post A.F."/>
            <person name="Regala W."/>
            <person name="Shah M."/>
            <person name="Shaw S.L."/>
            <person name="Steglich C."/>
            <person name="Sullivan M.B."/>
            <person name="Ting C.S."/>
            <person name="Tolonen A."/>
            <person name="Webb E.A."/>
            <person name="Zinser E.R."/>
            <person name="Chisholm S.W."/>
        </authorList>
    </citation>
    <scope>NUCLEOTIDE SEQUENCE [LARGE SCALE GENOMIC DNA]</scope>
    <source>
        <strain evidence="2">MIT 9313</strain>
    </source>
</reference>
<evidence type="ECO:0000313" key="2">
    <source>
        <dbReference type="Proteomes" id="UP000001423"/>
    </source>
</evidence>
<organism evidence="1 2">
    <name type="scientific">Prochlorococcus marinus (strain MIT 9313)</name>
    <dbReference type="NCBI Taxonomy" id="74547"/>
    <lineage>
        <taxon>Bacteria</taxon>
        <taxon>Bacillati</taxon>
        <taxon>Cyanobacteriota</taxon>
        <taxon>Cyanophyceae</taxon>
        <taxon>Synechococcales</taxon>
        <taxon>Prochlorococcaceae</taxon>
        <taxon>Prochlorococcus</taxon>
    </lineage>
</organism>
<protein>
    <submittedName>
        <fullName evidence="1">Uncharacterized protein</fullName>
    </submittedName>
</protein>
<gene>
    <name evidence="1" type="ordered locus">PMT_2278</name>
</gene>